<dbReference type="PANTHER" id="PTHR46240">
    <property type="entry name" value="SER/THR PROTEIN KINASE ULK4"/>
    <property type="match status" value="1"/>
</dbReference>
<dbReference type="SUPFAM" id="SSF56112">
    <property type="entry name" value="Protein kinase-like (PK-like)"/>
    <property type="match status" value="1"/>
</dbReference>
<feature type="domain" description="Protein kinase" evidence="1">
    <location>
        <begin position="4"/>
        <end position="180"/>
    </location>
</feature>
<protein>
    <submittedName>
        <fullName evidence="3">Serine/threonine-protein kinase ULK4-like</fullName>
    </submittedName>
</protein>
<dbReference type="Proteomes" id="UP000694891">
    <property type="component" value="Unplaced"/>
</dbReference>
<sequence length="180" mass="20208">MENFILYEELGAGRNSVVYKGRKKGSLNYVAIVCTDKAKRTEITNHVRLSRDLDHPNIVSFYEWYETSSHLWLVVELCTGGSLESVIVHDGSLSEDVVRRFGWDLVKGLKYIHELGIILSDLTPAKVLLDGSGILKFGNFCLSKADGETLEEFFALLSTSVETGGEDSEENFDDLRKQLQ</sequence>
<evidence type="ECO:0000313" key="2">
    <source>
        <dbReference type="Proteomes" id="UP000694891"/>
    </source>
</evidence>
<dbReference type="PANTHER" id="PTHR46240:SF1">
    <property type="entry name" value="SERINE_THREONINE-PROTEIN KINASE ULK4"/>
    <property type="match status" value="1"/>
</dbReference>
<dbReference type="InterPro" id="IPR045906">
    <property type="entry name" value="ULK4"/>
</dbReference>
<dbReference type="InterPro" id="IPR000719">
    <property type="entry name" value="Prot_kinase_dom"/>
</dbReference>
<keyword evidence="2" id="KW-1185">Reference proteome</keyword>
<dbReference type="RefSeq" id="XP_008302680.1">
    <property type="nucleotide sequence ID" value="XM_008304458.1"/>
</dbReference>
<evidence type="ECO:0000259" key="1">
    <source>
        <dbReference type="PROSITE" id="PS50011"/>
    </source>
</evidence>
<feature type="non-terminal residue" evidence="3">
    <location>
        <position position="180"/>
    </location>
</feature>
<dbReference type="PROSITE" id="PS50011">
    <property type="entry name" value="PROTEIN_KINASE_DOM"/>
    <property type="match status" value="1"/>
</dbReference>
<dbReference type="GO" id="GO:0004672">
    <property type="term" value="F:protein kinase activity"/>
    <property type="evidence" value="ECO:0007669"/>
    <property type="project" value="InterPro"/>
</dbReference>
<dbReference type="GeneID" id="103374380"/>
<accession>A0A9Y4U2Z0</accession>
<proteinExistence type="predicted"/>
<dbReference type="AlphaFoldDB" id="A0A9Y4U2Z0"/>
<organism evidence="2 3">
    <name type="scientific">Stegastes partitus</name>
    <name type="common">bicolor damselfish</name>
    <dbReference type="NCBI Taxonomy" id="144197"/>
    <lineage>
        <taxon>Eukaryota</taxon>
        <taxon>Metazoa</taxon>
        <taxon>Chordata</taxon>
        <taxon>Craniata</taxon>
        <taxon>Vertebrata</taxon>
        <taxon>Euteleostomi</taxon>
        <taxon>Actinopterygii</taxon>
        <taxon>Neopterygii</taxon>
        <taxon>Teleostei</taxon>
        <taxon>Neoteleostei</taxon>
        <taxon>Acanthomorphata</taxon>
        <taxon>Ovalentaria</taxon>
        <taxon>Pomacentridae</taxon>
        <taxon>Stegastes</taxon>
    </lineage>
</organism>
<dbReference type="Pfam" id="PF00069">
    <property type="entry name" value="Pkinase"/>
    <property type="match status" value="1"/>
</dbReference>
<dbReference type="Gene3D" id="1.10.510.10">
    <property type="entry name" value="Transferase(Phosphotransferase) domain 1"/>
    <property type="match status" value="1"/>
</dbReference>
<evidence type="ECO:0000313" key="3">
    <source>
        <dbReference type="RefSeq" id="XP_008302680.1"/>
    </source>
</evidence>
<reference evidence="3" key="1">
    <citation type="submission" date="2025-08" db="UniProtKB">
        <authorList>
            <consortium name="RefSeq"/>
        </authorList>
    </citation>
    <scope>IDENTIFICATION</scope>
</reference>
<dbReference type="InterPro" id="IPR011009">
    <property type="entry name" value="Kinase-like_dom_sf"/>
</dbReference>
<gene>
    <name evidence="3" type="primary">LOC103374380</name>
</gene>
<name>A0A9Y4U2Z0_9TELE</name>
<dbReference type="GO" id="GO:0005524">
    <property type="term" value="F:ATP binding"/>
    <property type="evidence" value="ECO:0007669"/>
    <property type="project" value="InterPro"/>
</dbReference>